<dbReference type="Proteomes" id="UP000001929">
    <property type="component" value="Chromosome"/>
</dbReference>
<keyword evidence="1 2" id="KW-0808">Transferase</keyword>
<dbReference type="EMBL" id="CP000230">
    <property type="protein sequence ID" value="ABC23350.1"/>
    <property type="molecule type" value="Genomic_DNA"/>
</dbReference>
<name>Q2RR95_RHORT</name>
<proteinExistence type="predicted"/>
<dbReference type="Gene3D" id="3.40.50.10540">
    <property type="entry name" value="Crotonobetainyl-coa:carnitine coa-transferase, domain 1"/>
    <property type="match status" value="1"/>
</dbReference>
<sequence length="408" mass="42846">MTVSPPPPPAAPVRPLAGLRVLDAATFIAAPFAAGLLGEFGAEVIKIEHPAGGDPFRRFGTMTERGDSLAWLSEGRNKASLTLDLRKPQGAEVFRKLVAGADVLCENFRPGTLEKWGLGWEVLSAINPGLVMLRVSGYGQDGPYRDYPGFARIAHAFGGLTHLAGLPGGPPVTPGSTSLGDYMSGLFGAFGVLSALRHRDATGRGQQVDIALYESVFRVLDELAPAYAYTGAVRGPEGAGTLNACPHGHFPCASGGWVAIACTNDKMFERLARVMGRPALASPEVWGTTARRLAERAAVDALVSAWTGALARTEVLALCHAGEVPCGPINAIDDIFADPHFQARQTMVTLIEAQLGAIVVPNVLPKLSETPGRIDHLGPRLGADSGRILGELGLSEAEIADLRAQGVV</sequence>
<evidence type="ECO:0000256" key="1">
    <source>
        <dbReference type="ARBA" id="ARBA00022679"/>
    </source>
</evidence>
<dbReference type="eggNOG" id="COG1804">
    <property type="taxonomic scope" value="Bacteria"/>
</dbReference>
<dbReference type="SUPFAM" id="SSF89796">
    <property type="entry name" value="CoA-transferase family III (CaiB/BaiF)"/>
    <property type="match status" value="1"/>
</dbReference>
<evidence type="ECO:0000313" key="2">
    <source>
        <dbReference type="EMBL" id="ABC23350.1"/>
    </source>
</evidence>
<dbReference type="InterPro" id="IPR050509">
    <property type="entry name" value="CoA-transferase_III"/>
</dbReference>
<dbReference type="AlphaFoldDB" id="Q2RR95"/>
<dbReference type="RefSeq" id="WP_011390303.1">
    <property type="nucleotide sequence ID" value="NC_007643.1"/>
</dbReference>
<dbReference type="HOGENOM" id="CLU_033975_2_0_5"/>
<organism evidence="2 3">
    <name type="scientific">Rhodospirillum rubrum (strain ATCC 11170 / ATH 1.1.1 / DSM 467 / LMG 4362 / NCIMB 8255 / S1)</name>
    <dbReference type="NCBI Taxonomy" id="269796"/>
    <lineage>
        <taxon>Bacteria</taxon>
        <taxon>Pseudomonadati</taxon>
        <taxon>Pseudomonadota</taxon>
        <taxon>Alphaproteobacteria</taxon>
        <taxon>Rhodospirillales</taxon>
        <taxon>Rhodospirillaceae</taxon>
        <taxon>Rhodospirillum</taxon>
    </lineage>
</organism>
<dbReference type="EC" id="2.8.3.16" evidence="2"/>
<protein>
    <submittedName>
        <fullName evidence="2">L-carnitine dehydratase/bile acid-inducible protein F</fullName>
        <ecNumber evidence="2">2.8.3.16</ecNumber>
    </submittedName>
</protein>
<dbReference type="EnsemblBacteria" id="ABC23350">
    <property type="protein sequence ID" value="ABC23350"/>
    <property type="gene ID" value="Rru_A2550"/>
</dbReference>
<dbReference type="PANTHER" id="PTHR48228:SF6">
    <property type="entry name" value="L-CARNITINE COA-TRANSFERASE"/>
    <property type="match status" value="1"/>
</dbReference>
<dbReference type="GO" id="GO:0033608">
    <property type="term" value="F:formyl-CoA transferase activity"/>
    <property type="evidence" value="ECO:0007669"/>
    <property type="project" value="UniProtKB-EC"/>
</dbReference>
<accession>Q2RR95</accession>
<dbReference type="PhylomeDB" id="Q2RR95"/>
<reference evidence="2 3" key="1">
    <citation type="journal article" date="2011" name="Stand. Genomic Sci.">
        <title>Complete genome sequence of Rhodospirillum rubrum type strain (S1).</title>
        <authorList>
            <person name="Munk A.C."/>
            <person name="Copeland A."/>
            <person name="Lucas S."/>
            <person name="Lapidus A."/>
            <person name="Del Rio T.G."/>
            <person name="Barry K."/>
            <person name="Detter J.C."/>
            <person name="Hammon N."/>
            <person name="Israni S."/>
            <person name="Pitluck S."/>
            <person name="Brettin T."/>
            <person name="Bruce D."/>
            <person name="Han C."/>
            <person name="Tapia R."/>
            <person name="Gilna P."/>
            <person name="Schmutz J."/>
            <person name="Larimer F."/>
            <person name="Land M."/>
            <person name="Kyrpides N.C."/>
            <person name="Mavromatis K."/>
            <person name="Richardson P."/>
            <person name="Rohde M."/>
            <person name="Goker M."/>
            <person name="Klenk H.P."/>
            <person name="Zhang Y."/>
            <person name="Roberts G.P."/>
            <person name="Reslewic S."/>
            <person name="Schwartz D.C."/>
        </authorList>
    </citation>
    <scope>NUCLEOTIDE SEQUENCE [LARGE SCALE GENOMIC DNA]</scope>
    <source>
        <strain evidence="3">ATCC 11170 / ATH 1.1.1 / DSM 467 / LMG 4362 / NCIMB 8255 / S1</strain>
    </source>
</reference>
<dbReference type="STRING" id="269796.Rru_A2550"/>
<gene>
    <name evidence="2" type="ordered locus">Rru_A2550</name>
</gene>
<evidence type="ECO:0000313" key="3">
    <source>
        <dbReference type="Proteomes" id="UP000001929"/>
    </source>
</evidence>
<dbReference type="InterPro" id="IPR003673">
    <property type="entry name" value="CoA-Trfase_fam_III"/>
</dbReference>
<dbReference type="InterPro" id="IPR044855">
    <property type="entry name" value="CoA-Trfase_III_dom3_sf"/>
</dbReference>
<dbReference type="Gene3D" id="3.30.1540.10">
    <property type="entry name" value="formyl-coa transferase, domain 3"/>
    <property type="match status" value="1"/>
</dbReference>
<keyword evidence="3" id="KW-1185">Reference proteome</keyword>
<dbReference type="PATRIC" id="fig|269796.9.peg.2657"/>
<dbReference type="InterPro" id="IPR023606">
    <property type="entry name" value="CoA-Trfase_III_dom_1_sf"/>
</dbReference>
<dbReference type="Pfam" id="PF02515">
    <property type="entry name" value="CoA_transf_3"/>
    <property type="match status" value="1"/>
</dbReference>
<dbReference type="KEGG" id="rru:Rru_A2550"/>
<dbReference type="PANTHER" id="PTHR48228">
    <property type="entry name" value="SUCCINYL-COA--D-CITRAMALATE COA-TRANSFERASE"/>
    <property type="match status" value="1"/>
</dbReference>